<organism evidence="1 2">
    <name type="scientific">Xenorhabdus doucetiae</name>
    <dbReference type="NCBI Taxonomy" id="351671"/>
    <lineage>
        <taxon>Bacteria</taxon>
        <taxon>Pseudomonadati</taxon>
        <taxon>Pseudomonadota</taxon>
        <taxon>Gammaproteobacteria</taxon>
        <taxon>Enterobacterales</taxon>
        <taxon>Morganellaceae</taxon>
        <taxon>Xenorhabdus</taxon>
    </lineage>
</organism>
<name>A0A068QW82_9GAMM</name>
<reference evidence="1 2" key="1">
    <citation type="submission" date="2013-07" db="EMBL/GenBank/DDBJ databases">
        <authorList>
            <person name="Genoscope - CEA"/>
        </authorList>
    </citation>
    <scope>NUCLEOTIDE SEQUENCE [LARGE SCALE GENOMIC DNA]</scope>
    <source>
        <strain evidence="2">FRM16 / DSM 17909</strain>
    </source>
</reference>
<dbReference type="STRING" id="351671.XDD1_2441"/>
<evidence type="ECO:0000313" key="2">
    <source>
        <dbReference type="Proteomes" id="UP000032721"/>
    </source>
</evidence>
<protein>
    <recommendedName>
        <fullName evidence="3">ATPase AAA-type core domain-containing protein</fullName>
    </recommendedName>
</protein>
<dbReference type="EMBL" id="FO704550">
    <property type="protein sequence ID" value="CDG18140.1"/>
    <property type="molecule type" value="Genomic_DNA"/>
</dbReference>
<dbReference type="SUPFAM" id="SSF52540">
    <property type="entry name" value="P-loop containing nucleoside triphosphate hydrolases"/>
    <property type="match status" value="1"/>
</dbReference>
<proteinExistence type="predicted"/>
<dbReference type="KEGG" id="xdo:XDD1_2441"/>
<gene>
    <name evidence="1" type="ORF">XDD1_2441</name>
</gene>
<dbReference type="AlphaFoldDB" id="A0A068QW82"/>
<evidence type="ECO:0008006" key="3">
    <source>
        <dbReference type="Google" id="ProtNLM"/>
    </source>
</evidence>
<accession>A0A068QW82</accession>
<dbReference type="Proteomes" id="UP000032721">
    <property type="component" value="Chromosome"/>
</dbReference>
<sequence>MHTHFRDMSLGTAKKFMLISAIIANVKILIFDEPTNGLDNDSLLFFIKNIKKFSLSGLVIMTCHDFEVKKYLKPHVININIFKGN</sequence>
<evidence type="ECO:0000313" key="1">
    <source>
        <dbReference type="EMBL" id="CDG18140.1"/>
    </source>
</evidence>
<dbReference type="HOGENOM" id="CLU_000604_66_7_6"/>
<dbReference type="InterPro" id="IPR027417">
    <property type="entry name" value="P-loop_NTPase"/>
</dbReference>
<dbReference type="Gene3D" id="3.40.50.300">
    <property type="entry name" value="P-loop containing nucleotide triphosphate hydrolases"/>
    <property type="match status" value="1"/>
</dbReference>